<name>A0A381NIL6_9ZZZZ</name>
<sequence length="29" mass="3398">MVAMIVIKEVDILCYHGEKLQTIKETQYT</sequence>
<reference evidence="1" key="1">
    <citation type="submission" date="2018-05" db="EMBL/GenBank/DDBJ databases">
        <authorList>
            <person name="Lanie J.A."/>
            <person name="Ng W.-L."/>
            <person name="Kazmierczak K.M."/>
            <person name="Andrzejewski T.M."/>
            <person name="Davidsen T.M."/>
            <person name="Wayne K.J."/>
            <person name="Tettelin H."/>
            <person name="Glass J.I."/>
            <person name="Rusch D."/>
            <person name="Podicherti R."/>
            <person name="Tsui H.-C.T."/>
            <person name="Winkler M.E."/>
        </authorList>
    </citation>
    <scope>NUCLEOTIDE SEQUENCE</scope>
</reference>
<proteinExistence type="predicted"/>
<gene>
    <name evidence="1" type="ORF">METZ01_LOCUS7093</name>
</gene>
<dbReference type="AlphaFoldDB" id="A0A381NIL6"/>
<protein>
    <submittedName>
        <fullName evidence="1">Uncharacterized protein</fullName>
    </submittedName>
</protein>
<organism evidence="1">
    <name type="scientific">marine metagenome</name>
    <dbReference type="NCBI Taxonomy" id="408172"/>
    <lineage>
        <taxon>unclassified sequences</taxon>
        <taxon>metagenomes</taxon>
        <taxon>ecological metagenomes</taxon>
    </lineage>
</organism>
<dbReference type="EMBL" id="UINC01000377">
    <property type="protein sequence ID" value="SUZ54239.1"/>
    <property type="molecule type" value="Genomic_DNA"/>
</dbReference>
<evidence type="ECO:0000313" key="1">
    <source>
        <dbReference type="EMBL" id="SUZ54239.1"/>
    </source>
</evidence>
<accession>A0A381NIL6</accession>